<keyword evidence="12" id="KW-0472">Membrane</keyword>
<accession>A0A6B0VEV7</accession>
<evidence type="ECO:0000256" key="7">
    <source>
        <dbReference type="ARBA" id="ARBA00022824"/>
    </source>
</evidence>
<evidence type="ECO:0000256" key="14">
    <source>
        <dbReference type="PIRSR" id="PIRSR602401-1"/>
    </source>
</evidence>
<dbReference type="InterPro" id="IPR017972">
    <property type="entry name" value="Cyt_P450_CS"/>
</dbReference>
<dbReference type="GO" id="GO:0020037">
    <property type="term" value="F:heme binding"/>
    <property type="evidence" value="ECO:0007669"/>
    <property type="project" value="InterPro"/>
</dbReference>
<evidence type="ECO:0000256" key="3">
    <source>
        <dbReference type="ARBA" id="ARBA00004406"/>
    </source>
</evidence>
<dbReference type="PANTHER" id="PTHR24302">
    <property type="entry name" value="CYTOCHROME P450 FAMILY 3"/>
    <property type="match status" value="1"/>
</dbReference>
<evidence type="ECO:0000256" key="13">
    <source>
        <dbReference type="ARBA" id="ARBA00043906"/>
    </source>
</evidence>
<dbReference type="GO" id="GO:0008395">
    <property type="term" value="F:steroid hydroxylase activity"/>
    <property type="evidence" value="ECO:0007669"/>
    <property type="project" value="TreeGrafter"/>
</dbReference>
<dbReference type="Gene3D" id="1.10.630.10">
    <property type="entry name" value="Cytochrome P450"/>
    <property type="match status" value="1"/>
</dbReference>
<evidence type="ECO:0000313" key="16">
    <source>
        <dbReference type="EMBL" id="MXU99788.1"/>
    </source>
</evidence>
<protein>
    <recommendedName>
        <fullName evidence="17">Cytochrome</fullName>
    </recommendedName>
</protein>
<dbReference type="Pfam" id="PF00067">
    <property type="entry name" value="p450"/>
    <property type="match status" value="1"/>
</dbReference>
<dbReference type="GO" id="GO:0005789">
    <property type="term" value="C:endoplasmic reticulum membrane"/>
    <property type="evidence" value="ECO:0007669"/>
    <property type="project" value="UniProtKB-SubCell"/>
</dbReference>
<comment type="subcellular location">
    <subcellularLocation>
        <location evidence="3">Endoplasmic reticulum membrane</location>
        <topology evidence="3">Peripheral membrane protein</topology>
    </subcellularLocation>
    <subcellularLocation>
        <location evidence="2">Microsome membrane</location>
        <topology evidence="2">Peripheral membrane protein</topology>
    </subcellularLocation>
</comment>
<feature type="binding site" description="axial binding residue" evidence="14">
    <location>
        <position position="442"/>
    </location>
    <ligand>
        <name>heme</name>
        <dbReference type="ChEBI" id="CHEBI:30413"/>
    </ligand>
    <ligandPart>
        <name>Fe</name>
        <dbReference type="ChEBI" id="CHEBI:18248"/>
    </ligandPart>
</feature>
<evidence type="ECO:0000256" key="2">
    <source>
        <dbReference type="ARBA" id="ARBA00004174"/>
    </source>
</evidence>
<keyword evidence="6 14" id="KW-0479">Metal-binding</keyword>
<keyword evidence="8" id="KW-0492">Microsome</keyword>
<keyword evidence="9 15" id="KW-0560">Oxidoreductase</keyword>
<reference evidence="16" key="1">
    <citation type="submission" date="2019-12" db="EMBL/GenBank/DDBJ databases">
        <title>An insight into the sialome of adult female Ixodes ricinus ticks feeding for 6 days.</title>
        <authorList>
            <person name="Perner J."/>
            <person name="Ribeiro J.M.C."/>
        </authorList>
    </citation>
    <scope>NUCLEOTIDE SEQUENCE</scope>
    <source>
        <strain evidence="16">Semi-engorged</strain>
        <tissue evidence="16">Salivary glands</tissue>
    </source>
</reference>
<dbReference type="EMBL" id="GIFC01017705">
    <property type="protein sequence ID" value="MXU99788.1"/>
    <property type="molecule type" value="Transcribed_RNA"/>
</dbReference>
<evidence type="ECO:0000256" key="8">
    <source>
        <dbReference type="ARBA" id="ARBA00022848"/>
    </source>
</evidence>
<keyword evidence="7" id="KW-0256">Endoplasmic reticulum</keyword>
<evidence type="ECO:0000256" key="11">
    <source>
        <dbReference type="ARBA" id="ARBA00023033"/>
    </source>
</evidence>
<evidence type="ECO:0008006" key="17">
    <source>
        <dbReference type="Google" id="ProtNLM"/>
    </source>
</evidence>
<dbReference type="InterPro" id="IPR001128">
    <property type="entry name" value="Cyt_P450"/>
</dbReference>
<evidence type="ECO:0000256" key="9">
    <source>
        <dbReference type="ARBA" id="ARBA00023002"/>
    </source>
</evidence>
<evidence type="ECO:0000256" key="10">
    <source>
        <dbReference type="ARBA" id="ARBA00023004"/>
    </source>
</evidence>
<dbReference type="InterPro" id="IPR050705">
    <property type="entry name" value="Cytochrome_P450_3A"/>
</dbReference>
<dbReference type="FunFam" id="1.10.630.10:FF:000042">
    <property type="entry name" value="Cytochrome P450"/>
    <property type="match status" value="1"/>
</dbReference>
<comment type="similarity">
    <text evidence="4 15">Belongs to the cytochrome P450 family.</text>
</comment>
<keyword evidence="10 14" id="KW-0408">Iron</keyword>
<dbReference type="CDD" id="cd11055">
    <property type="entry name" value="CYP3A-like"/>
    <property type="match status" value="1"/>
</dbReference>
<evidence type="ECO:0000256" key="1">
    <source>
        <dbReference type="ARBA" id="ARBA00001971"/>
    </source>
</evidence>
<dbReference type="AlphaFoldDB" id="A0A6B0VEV7"/>
<dbReference type="PANTHER" id="PTHR24302:SF15">
    <property type="entry name" value="FATTY-ACID PEROXYGENASE"/>
    <property type="match status" value="1"/>
</dbReference>
<dbReference type="PRINTS" id="PR00385">
    <property type="entry name" value="P450"/>
</dbReference>
<evidence type="ECO:0000256" key="12">
    <source>
        <dbReference type="ARBA" id="ARBA00023136"/>
    </source>
</evidence>
<dbReference type="InterPro" id="IPR002401">
    <property type="entry name" value="Cyt_P450_E_grp-I"/>
</dbReference>
<dbReference type="PRINTS" id="PR00463">
    <property type="entry name" value="EP450I"/>
</dbReference>
<evidence type="ECO:0000256" key="4">
    <source>
        <dbReference type="ARBA" id="ARBA00010617"/>
    </source>
</evidence>
<comment type="cofactor">
    <cofactor evidence="1 14">
        <name>heme</name>
        <dbReference type="ChEBI" id="CHEBI:30413"/>
    </cofactor>
</comment>
<keyword evidence="5 14" id="KW-0349">Heme</keyword>
<organism evidence="16">
    <name type="scientific">Ixodes ricinus</name>
    <name type="common">Common tick</name>
    <name type="synonym">Acarus ricinus</name>
    <dbReference type="NCBI Taxonomy" id="34613"/>
    <lineage>
        <taxon>Eukaryota</taxon>
        <taxon>Metazoa</taxon>
        <taxon>Ecdysozoa</taxon>
        <taxon>Arthropoda</taxon>
        <taxon>Chelicerata</taxon>
        <taxon>Arachnida</taxon>
        <taxon>Acari</taxon>
        <taxon>Parasitiformes</taxon>
        <taxon>Ixodida</taxon>
        <taxon>Ixodoidea</taxon>
        <taxon>Ixodidae</taxon>
        <taxon>Ixodinae</taxon>
        <taxon>Ixodes</taxon>
    </lineage>
</organism>
<evidence type="ECO:0000256" key="5">
    <source>
        <dbReference type="ARBA" id="ARBA00022617"/>
    </source>
</evidence>
<name>A0A6B0VEV7_IXORI</name>
<sequence>MSIFIAVLVVAVLALLIWKIRRTFTFWNDKGVPYQTFWQYLRVVYDLYTKPLHEVVRKNYETYGRVYGSYQGIVPTLVVGDPDLLSDVLVKDFKSFSDRTEAQKVGNEVWKKLIMNLSGEEWRRARNILSPAFTSTKLKTTVFKLSQIAGRAVTRMENAAMGEEPLAVNEVFENCAMDSTAALMYGIDLDSFGDLDHPLLHCCEKLFSSVASWHLVMLFTMPSVYKLLLPGYPPKESTEALRKFVSLMIEEKQKKQSKDDDILQMLLDTDCEEGDKKESGAKGDILGKGAMSLDEITAQALLFFVAGTDTVMSSMTYATYFLALNPQCQERVLAEIDAAVEKRGVTYESLQDMPYLEACIKETMRLYSPDSVTMRMCTNETTVAGVHFKPGMNIDVPIAGVHYDPEFFPDPEKFQPERFLPENKGNLKPLTFLAFGAGPRNCVGMRLGILQVKVALACILEHVRFETCKETMIPLKFKPRNLLPQMDGPLMLRVVLRRDDE</sequence>
<proteinExistence type="inferred from homology"/>
<keyword evidence="11 15" id="KW-0503">Monooxygenase</keyword>
<dbReference type="InterPro" id="IPR036396">
    <property type="entry name" value="Cyt_P450_sf"/>
</dbReference>
<evidence type="ECO:0000256" key="6">
    <source>
        <dbReference type="ARBA" id="ARBA00022723"/>
    </source>
</evidence>
<comment type="function">
    <text evidence="13">Cytochromes P450 are a group of heme-thiolate monooxygenases. They oxidize a variety of structurally unrelated compounds, including steroids, fatty acids, and xenobiotics.</text>
</comment>
<dbReference type="GO" id="GO:0016705">
    <property type="term" value="F:oxidoreductase activity, acting on paired donors, with incorporation or reduction of molecular oxygen"/>
    <property type="evidence" value="ECO:0007669"/>
    <property type="project" value="InterPro"/>
</dbReference>
<dbReference type="PROSITE" id="PS00086">
    <property type="entry name" value="CYTOCHROME_P450"/>
    <property type="match status" value="1"/>
</dbReference>
<dbReference type="GO" id="GO:0005506">
    <property type="term" value="F:iron ion binding"/>
    <property type="evidence" value="ECO:0007669"/>
    <property type="project" value="InterPro"/>
</dbReference>
<dbReference type="SUPFAM" id="SSF48264">
    <property type="entry name" value="Cytochrome P450"/>
    <property type="match status" value="1"/>
</dbReference>
<evidence type="ECO:0000256" key="15">
    <source>
        <dbReference type="RuleBase" id="RU000461"/>
    </source>
</evidence>